<keyword evidence="3" id="KW-1185">Reference proteome</keyword>
<name>A0ABR7G3N1_9FIRM</name>
<proteinExistence type="predicted"/>
<evidence type="ECO:0000313" key="3">
    <source>
        <dbReference type="Proteomes" id="UP000631576"/>
    </source>
</evidence>
<feature type="chain" id="PRO_5047405674" evidence="1">
    <location>
        <begin position="24"/>
        <end position="387"/>
    </location>
</feature>
<reference evidence="2 3" key="1">
    <citation type="submission" date="2020-08" db="EMBL/GenBank/DDBJ databases">
        <title>Genome public.</title>
        <authorList>
            <person name="Liu C."/>
            <person name="Sun Q."/>
        </authorList>
    </citation>
    <scope>NUCLEOTIDE SEQUENCE [LARGE SCALE GENOMIC DNA]</scope>
    <source>
        <strain evidence="2 3">NSJ-13</strain>
    </source>
</reference>
<gene>
    <name evidence="2" type="ORF">H8S40_00340</name>
</gene>
<dbReference type="PROSITE" id="PS51257">
    <property type="entry name" value="PROKAR_LIPOPROTEIN"/>
    <property type="match status" value="1"/>
</dbReference>
<feature type="signal peptide" evidence="1">
    <location>
        <begin position="1"/>
        <end position="23"/>
    </location>
</feature>
<protein>
    <submittedName>
        <fullName evidence="2">Substrate-binding domain-containing protein</fullName>
    </submittedName>
</protein>
<evidence type="ECO:0000313" key="2">
    <source>
        <dbReference type="EMBL" id="MBC5682052.1"/>
    </source>
</evidence>
<dbReference type="RefSeq" id="WP_118724155.1">
    <property type="nucleotide sequence ID" value="NZ_JACOPE010000001.1"/>
</dbReference>
<evidence type="ECO:0000256" key="1">
    <source>
        <dbReference type="SAM" id="SignalP"/>
    </source>
</evidence>
<dbReference type="Proteomes" id="UP000631576">
    <property type="component" value="Unassembled WGS sequence"/>
</dbReference>
<organism evidence="2 3">
    <name type="scientific">Ruminococcus hominis</name>
    <dbReference type="NCBI Taxonomy" id="2763065"/>
    <lineage>
        <taxon>Bacteria</taxon>
        <taxon>Bacillati</taxon>
        <taxon>Bacillota</taxon>
        <taxon>Clostridia</taxon>
        <taxon>Eubacteriales</taxon>
        <taxon>Oscillospiraceae</taxon>
        <taxon>Ruminococcus</taxon>
    </lineage>
</organism>
<dbReference type="SUPFAM" id="SSF53822">
    <property type="entry name" value="Periplasmic binding protein-like I"/>
    <property type="match status" value="1"/>
</dbReference>
<comment type="caution">
    <text evidence="2">The sequence shown here is derived from an EMBL/GenBank/DDBJ whole genome shotgun (WGS) entry which is preliminary data.</text>
</comment>
<sequence length="387" mass="41895">MKQRTKKLVSMLIVGTMAVSMLAGCGVKKETGSDKSEKKESAKIGVLVADVSGEEAQGFRSYYENYIADNYDVEFSYTDALESAEDEKAAIEKFASQGCQAIISFSSSDRAQQIETCEKYGVYYAVASGVLDDQQYETYKTYEHFVGQVGPSNETEFEAGKDMGAYYKEEGVSKVALYGAFVPNPMHVYRVAGVLAGLGCTYGGASDMDAIVGQIFQDQTVDLSKVGGDVEVVAYLQGYGDTTTDELNAAIQKTPDAFISVGMATTFFAQSLNEAGISFSDIDSFTATNETAMKEGKLTYLSGKYSSSIGPVFALVMNAIDGNVIRDEDGNAPSISQKYLVATDVETFDKYYVSDNGDSPIYDKETLDNIIGENVTFDDVKTLVESK</sequence>
<dbReference type="EMBL" id="JACOPE010000001">
    <property type="protein sequence ID" value="MBC5682052.1"/>
    <property type="molecule type" value="Genomic_DNA"/>
</dbReference>
<dbReference type="InterPro" id="IPR028082">
    <property type="entry name" value="Peripla_BP_I"/>
</dbReference>
<keyword evidence="1" id="KW-0732">Signal</keyword>
<accession>A0ABR7G3N1</accession>
<dbReference type="Gene3D" id="3.40.50.2300">
    <property type="match status" value="1"/>
</dbReference>